<evidence type="ECO:0000313" key="2">
    <source>
        <dbReference type="EMBL" id="KAF2246931.1"/>
    </source>
</evidence>
<dbReference type="Proteomes" id="UP000800094">
    <property type="component" value="Unassembled WGS sequence"/>
</dbReference>
<evidence type="ECO:0000313" key="3">
    <source>
        <dbReference type="Proteomes" id="UP000800094"/>
    </source>
</evidence>
<dbReference type="GeneID" id="54589050"/>
<dbReference type="AlphaFoldDB" id="A0A6A6I988"/>
<feature type="compositionally biased region" description="Low complexity" evidence="1">
    <location>
        <begin position="19"/>
        <end position="33"/>
    </location>
</feature>
<sequence>MASQQEQAFKPDTPLEPLASAASQSNQQQAQPTLLPPFPYPPRQLEPITEERVPCYLNRVLDLPLGLQGEIITVAVGDDEFKVRKGLLSHHFSGLADALRGRDFFDEQKETFTLDGVAPDVFQLALEYMNTGKFYPDMQKHDHGRVYRIWTQKKPSPLRLCQSTDLRGSEPHDRNSTQQTVPLAFDQLFDLFVFADKRGAQQIRDATLSVILQKLATDYELPMDLVIEVQTLLPARSPLMMMLWNVIAMCVPPSARAEYFTDIDDPAVAEAVGEAFLVTSSAARFVGRNDEAGYKIDACMWHCFDCSKSADAADDRRLEWAPPFHQFSIFALSTT</sequence>
<evidence type="ECO:0000256" key="1">
    <source>
        <dbReference type="SAM" id="MobiDB-lite"/>
    </source>
</evidence>
<gene>
    <name evidence="2" type="ORF">BU26DRAFT_607079</name>
</gene>
<name>A0A6A6I988_9PLEO</name>
<reference evidence="2" key="1">
    <citation type="journal article" date="2020" name="Stud. Mycol.">
        <title>101 Dothideomycetes genomes: a test case for predicting lifestyles and emergence of pathogens.</title>
        <authorList>
            <person name="Haridas S."/>
            <person name="Albert R."/>
            <person name="Binder M."/>
            <person name="Bloem J."/>
            <person name="Labutti K."/>
            <person name="Salamov A."/>
            <person name="Andreopoulos B."/>
            <person name="Baker S."/>
            <person name="Barry K."/>
            <person name="Bills G."/>
            <person name="Bluhm B."/>
            <person name="Cannon C."/>
            <person name="Castanera R."/>
            <person name="Culley D."/>
            <person name="Daum C."/>
            <person name="Ezra D."/>
            <person name="Gonzalez J."/>
            <person name="Henrissat B."/>
            <person name="Kuo A."/>
            <person name="Liang C."/>
            <person name="Lipzen A."/>
            <person name="Lutzoni F."/>
            <person name="Magnuson J."/>
            <person name="Mondo S."/>
            <person name="Nolan M."/>
            <person name="Ohm R."/>
            <person name="Pangilinan J."/>
            <person name="Park H.-J."/>
            <person name="Ramirez L."/>
            <person name="Alfaro M."/>
            <person name="Sun H."/>
            <person name="Tritt A."/>
            <person name="Yoshinaga Y."/>
            <person name="Zwiers L.-H."/>
            <person name="Turgeon B."/>
            <person name="Goodwin S."/>
            <person name="Spatafora J."/>
            <person name="Crous P."/>
            <person name="Grigoriev I."/>
        </authorList>
    </citation>
    <scope>NUCLEOTIDE SEQUENCE</scope>
    <source>
        <strain evidence="2">CBS 122368</strain>
    </source>
</reference>
<feature type="region of interest" description="Disordered" evidence="1">
    <location>
        <begin position="1"/>
        <end position="42"/>
    </location>
</feature>
<dbReference type="RefSeq" id="XP_033681935.1">
    <property type="nucleotide sequence ID" value="XM_033835720.1"/>
</dbReference>
<dbReference type="SUPFAM" id="SSF54695">
    <property type="entry name" value="POZ domain"/>
    <property type="match status" value="1"/>
</dbReference>
<proteinExistence type="predicted"/>
<accession>A0A6A6I988</accession>
<dbReference type="EMBL" id="ML987198">
    <property type="protein sequence ID" value="KAF2246931.1"/>
    <property type="molecule type" value="Genomic_DNA"/>
</dbReference>
<evidence type="ECO:0008006" key="4">
    <source>
        <dbReference type="Google" id="ProtNLM"/>
    </source>
</evidence>
<keyword evidence="3" id="KW-1185">Reference proteome</keyword>
<dbReference type="Gene3D" id="3.30.710.10">
    <property type="entry name" value="Potassium Channel Kv1.1, Chain A"/>
    <property type="match status" value="1"/>
</dbReference>
<dbReference type="InterPro" id="IPR011333">
    <property type="entry name" value="SKP1/BTB/POZ_sf"/>
</dbReference>
<dbReference type="CDD" id="cd18186">
    <property type="entry name" value="BTB_POZ_ZBTB_KLHL-like"/>
    <property type="match status" value="1"/>
</dbReference>
<protein>
    <recommendedName>
        <fullName evidence="4">BTB domain-containing protein</fullName>
    </recommendedName>
</protein>
<organism evidence="2 3">
    <name type="scientific">Trematosphaeria pertusa</name>
    <dbReference type="NCBI Taxonomy" id="390896"/>
    <lineage>
        <taxon>Eukaryota</taxon>
        <taxon>Fungi</taxon>
        <taxon>Dikarya</taxon>
        <taxon>Ascomycota</taxon>
        <taxon>Pezizomycotina</taxon>
        <taxon>Dothideomycetes</taxon>
        <taxon>Pleosporomycetidae</taxon>
        <taxon>Pleosporales</taxon>
        <taxon>Massarineae</taxon>
        <taxon>Trematosphaeriaceae</taxon>
        <taxon>Trematosphaeria</taxon>
    </lineage>
</organism>